<gene>
    <name evidence="1" type="ORF">CC86DRAFT_72004</name>
</gene>
<evidence type="ECO:0000313" key="1">
    <source>
        <dbReference type="EMBL" id="KAF2822791.1"/>
    </source>
</evidence>
<dbReference type="EMBL" id="MU006233">
    <property type="protein sequence ID" value="KAF2822791.1"/>
    <property type="molecule type" value="Genomic_DNA"/>
</dbReference>
<proteinExistence type="predicted"/>
<sequence>MGMCAYAQAGSIGLAQMRAPKPGPWVVSSAPHGREWPRRTGFFESRGVRSADDCCMSSGSGSMPAGYICLDQPSCRCTFSLETSAGTLRHTVSLAGHAHASCSCTVPRPKIRIASQEPHPFLFLAPLLRLVVSVATEPRHRVHWPVNPATSRPASTVCCAAAPTPSRLPARDRLPYSCASAEP</sequence>
<dbReference type="AlphaFoldDB" id="A0A6A6ZNX0"/>
<dbReference type="Proteomes" id="UP000799424">
    <property type="component" value="Unassembled WGS sequence"/>
</dbReference>
<protein>
    <submittedName>
        <fullName evidence="1">Uncharacterized protein</fullName>
    </submittedName>
</protein>
<accession>A0A6A6ZNX0</accession>
<evidence type="ECO:0000313" key="2">
    <source>
        <dbReference type="Proteomes" id="UP000799424"/>
    </source>
</evidence>
<name>A0A6A6ZNX0_9PLEO</name>
<keyword evidence="2" id="KW-1185">Reference proteome</keyword>
<organism evidence="1 2">
    <name type="scientific">Ophiobolus disseminans</name>
    <dbReference type="NCBI Taxonomy" id="1469910"/>
    <lineage>
        <taxon>Eukaryota</taxon>
        <taxon>Fungi</taxon>
        <taxon>Dikarya</taxon>
        <taxon>Ascomycota</taxon>
        <taxon>Pezizomycotina</taxon>
        <taxon>Dothideomycetes</taxon>
        <taxon>Pleosporomycetidae</taxon>
        <taxon>Pleosporales</taxon>
        <taxon>Pleosporineae</taxon>
        <taxon>Phaeosphaeriaceae</taxon>
        <taxon>Ophiobolus</taxon>
    </lineage>
</organism>
<reference evidence="1" key="1">
    <citation type="journal article" date="2020" name="Stud. Mycol.">
        <title>101 Dothideomycetes genomes: a test case for predicting lifestyles and emergence of pathogens.</title>
        <authorList>
            <person name="Haridas S."/>
            <person name="Albert R."/>
            <person name="Binder M."/>
            <person name="Bloem J."/>
            <person name="Labutti K."/>
            <person name="Salamov A."/>
            <person name="Andreopoulos B."/>
            <person name="Baker S."/>
            <person name="Barry K."/>
            <person name="Bills G."/>
            <person name="Bluhm B."/>
            <person name="Cannon C."/>
            <person name="Castanera R."/>
            <person name="Culley D."/>
            <person name="Daum C."/>
            <person name="Ezra D."/>
            <person name="Gonzalez J."/>
            <person name="Henrissat B."/>
            <person name="Kuo A."/>
            <person name="Liang C."/>
            <person name="Lipzen A."/>
            <person name="Lutzoni F."/>
            <person name="Magnuson J."/>
            <person name="Mondo S."/>
            <person name="Nolan M."/>
            <person name="Ohm R."/>
            <person name="Pangilinan J."/>
            <person name="Park H.-J."/>
            <person name="Ramirez L."/>
            <person name="Alfaro M."/>
            <person name="Sun H."/>
            <person name="Tritt A."/>
            <person name="Yoshinaga Y."/>
            <person name="Zwiers L.-H."/>
            <person name="Turgeon B."/>
            <person name="Goodwin S."/>
            <person name="Spatafora J."/>
            <person name="Crous P."/>
            <person name="Grigoriev I."/>
        </authorList>
    </citation>
    <scope>NUCLEOTIDE SEQUENCE</scope>
    <source>
        <strain evidence="1">CBS 113818</strain>
    </source>
</reference>